<proteinExistence type="predicted"/>
<reference evidence="3" key="1">
    <citation type="submission" date="2021-02" db="EMBL/GenBank/DDBJ databases">
        <authorList>
            <person name="Nowell W R."/>
        </authorList>
    </citation>
    <scope>NUCLEOTIDE SEQUENCE</scope>
</reference>
<dbReference type="Proteomes" id="UP000663832">
    <property type="component" value="Unassembled WGS sequence"/>
</dbReference>
<feature type="compositionally biased region" description="Polar residues" evidence="1">
    <location>
        <begin position="73"/>
        <end position="93"/>
    </location>
</feature>
<evidence type="ECO:0000313" key="4">
    <source>
        <dbReference type="Proteomes" id="UP000663832"/>
    </source>
</evidence>
<keyword evidence="4" id="KW-1185">Reference proteome</keyword>
<evidence type="ECO:0000313" key="3">
    <source>
        <dbReference type="EMBL" id="CAF1643939.1"/>
    </source>
</evidence>
<comment type="caution">
    <text evidence="3">The sequence shown here is derived from an EMBL/GenBank/DDBJ whole genome shotgun (WGS) entry which is preliminary data.</text>
</comment>
<feature type="region of interest" description="Disordered" evidence="1">
    <location>
        <begin position="14"/>
        <end position="93"/>
    </location>
</feature>
<dbReference type="Proteomes" id="UP000663877">
    <property type="component" value="Unassembled WGS sequence"/>
</dbReference>
<dbReference type="EMBL" id="CAJNOI010002949">
    <property type="protein sequence ID" value="CAF1499005.1"/>
    <property type="molecule type" value="Genomic_DNA"/>
</dbReference>
<gene>
    <name evidence="2" type="ORF">BJG266_LOCUS43059</name>
    <name evidence="3" type="ORF">QVE165_LOCUS59976</name>
</gene>
<organism evidence="3 4">
    <name type="scientific">Adineta steineri</name>
    <dbReference type="NCBI Taxonomy" id="433720"/>
    <lineage>
        <taxon>Eukaryota</taxon>
        <taxon>Metazoa</taxon>
        <taxon>Spiralia</taxon>
        <taxon>Gnathifera</taxon>
        <taxon>Rotifera</taxon>
        <taxon>Eurotatoria</taxon>
        <taxon>Bdelloidea</taxon>
        <taxon>Adinetida</taxon>
        <taxon>Adinetidae</taxon>
        <taxon>Adineta</taxon>
    </lineage>
</organism>
<sequence length="93" mass="10601">MSRHILDDLLQDLNIDNDNKSSTHAKNQWSSANANDDDDWLLTPRDTKKSTTNTVTKRQDDDDFDADDKWNRTGDSNISYTPNFGGTMTNTFT</sequence>
<feature type="non-terminal residue" evidence="3">
    <location>
        <position position="1"/>
    </location>
</feature>
<accession>A0A816EBK2</accession>
<feature type="compositionally biased region" description="Polar residues" evidence="1">
    <location>
        <begin position="20"/>
        <end position="34"/>
    </location>
</feature>
<dbReference type="AlphaFoldDB" id="A0A816EBK2"/>
<evidence type="ECO:0000256" key="1">
    <source>
        <dbReference type="SAM" id="MobiDB-lite"/>
    </source>
</evidence>
<protein>
    <submittedName>
        <fullName evidence="3">Uncharacterized protein</fullName>
    </submittedName>
</protein>
<evidence type="ECO:0000313" key="2">
    <source>
        <dbReference type="EMBL" id="CAF1499005.1"/>
    </source>
</evidence>
<dbReference type="OrthoDB" id="8195456at2759"/>
<dbReference type="EMBL" id="CAJNOM010003291">
    <property type="protein sequence ID" value="CAF1643939.1"/>
    <property type="molecule type" value="Genomic_DNA"/>
</dbReference>
<name>A0A816EBK2_9BILA</name>